<evidence type="ECO:0000256" key="3">
    <source>
        <dbReference type="SAM" id="Coils"/>
    </source>
</evidence>
<dbReference type="SUPFAM" id="SSF57756">
    <property type="entry name" value="Retrovirus zinc finger-like domains"/>
    <property type="match status" value="1"/>
</dbReference>
<proteinExistence type="predicted"/>
<reference evidence="6" key="1">
    <citation type="submission" date="2020-04" db="EMBL/GenBank/DDBJ databases">
        <title>Analysis of mating type loci in Filobasidium floriforme.</title>
        <authorList>
            <person name="Nowrousian M."/>
        </authorList>
    </citation>
    <scope>NUCLEOTIDE SEQUENCE</scope>
    <source>
        <strain evidence="6">CBS 6242</strain>
    </source>
</reference>
<feature type="region of interest" description="Disordered" evidence="4">
    <location>
        <begin position="475"/>
        <end position="497"/>
    </location>
</feature>
<feature type="region of interest" description="Disordered" evidence="4">
    <location>
        <begin position="190"/>
        <end position="212"/>
    </location>
</feature>
<dbReference type="Pfam" id="PF16297">
    <property type="entry name" value="DUF4939"/>
    <property type="match status" value="1"/>
</dbReference>
<feature type="region of interest" description="Disordered" evidence="4">
    <location>
        <begin position="414"/>
        <end position="436"/>
    </location>
</feature>
<protein>
    <recommendedName>
        <fullName evidence="5">CCHC-type domain-containing protein</fullName>
    </recommendedName>
</protein>
<feature type="region of interest" description="Disordered" evidence="4">
    <location>
        <begin position="1"/>
        <end position="46"/>
    </location>
</feature>
<evidence type="ECO:0000256" key="2">
    <source>
        <dbReference type="PROSITE-ProRule" id="PRU00047"/>
    </source>
</evidence>
<dbReference type="InterPro" id="IPR036875">
    <property type="entry name" value="Znf_CCHC_sf"/>
</dbReference>
<dbReference type="EMBL" id="JABELV010000448">
    <property type="protein sequence ID" value="KAG7527188.1"/>
    <property type="molecule type" value="Genomic_DNA"/>
</dbReference>
<dbReference type="Gene3D" id="4.10.60.10">
    <property type="entry name" value="Zinc finger, CCHC-type"/>
    <property type="match status" value="1"/>
</dbReference>
<organism evidence="6 7">
    <name type="scientific">Filobasidium floriforme</name>
    <dbReference type="NCBI Taxonomy" id="5210"/>
    <lineage>
        <taxon>Eukaryota</taxon>
        <taxon>Fungi</taxon>
        <taxon>Dikarya</taxon>
        <taxon>Basidiomycota</taxon>
        <taxon>Agaricomycotina</taxon>
        <taxon>Tremellomycetes</taxon>
        <taxon>Filobasidiales</taxon>
        <taxon>Filobasidiaceae</taxon>
        <taxon>Filobasidium</taxon>
    </lineage>
</organism>
<keyword evidence="2" id="KW-0862">Zinc</keyword>
<dbReference type="InterPro" id="IPR032549">
    <property type="entry name" value="DUF4939"/>
</dbReference>
<keyword evidence="2" id="KW-0479">Metal-binding</keyword>
<dbReference type="SMART" id="SM00343">
    <property type="entry name" value="ZnF_C2HC"/>
    <property type="match status" value="1"/>
</dbReference>
<evidence type="ECO:0000259" key="5">
    <source>
        <dbReference type="PROSITE" id="PS50158"/>
    </source>
</evidence>
<sequence length="497" mass="57133">MERNLTEQDRIGQGQRFEGQGGRDLDEESNFEGEHAGAVQEEGRVRTETHEELLFRVQEAERVQEEQEQEKEALTRELMNVRAERMLSGETESVPAQERAETYEELLRRAEEAARDQEIQAQVNEALARELRELKNQHGTGQRVAVRGISEQPSIRSNRTIRERIETSPVGDPYARLEELSREEQLQIMKDREEPEDDKVQDSKGLTPDTFHGDPKKVDEFLLQCTISFTLRKSYFRKESKKVLTTIARFRDEAALWIRPYMNLPESAKPAFFNDFELFQQAMKEQWPVEGEEQEARNVVSTLQQTGRVTEYLARYALYAPYTGYDDGALIRSAENGLEISLYHKIKAVLDAPKTFDRWRLWVVAHENAQIGANNQMSEHRNNRNAQTGMAQGLNEQRQYRSVRFAPQSTAPVPYRSYSAPVTSRPAVNAPSGPIENYEERRSRGLCFGCGEKGHLGRDCPKRNGYAPNRVEERGRAAYVEDDSDSGNDYATYRSVR</sequence>
<dbReference type="GO" id="GO:0006397">
    <property type="term" value="P:mRNA processing"/>
    <property type="evidence" value="ECO:0007669"/>
    <property type="project" value="UniProtKB-KW"/>
</dbReference>
<dbReference type="InterPro" id="IPR001878">
    <property type="entry name" value="Znf_CCHC"/>
</dbReference>
<dbReference type="AlphaFoldDB" id="A0A8K0JDH0"/>
<comment type="caution">
    <text evidence="6">The sequence shown here is derived from an EMBL/GenBank/DDBJ whole genome shotgun (WGS) entry which is preliminary data.</text>
</comment>
<dbReference type="GO" id="GO:0008270">
    <property type="term" value="F:zinc ion binding"/>
    <property type="evidence" value="ECO:0007669"/>
    <property type="project" value="UniProtKB-KW"/>
</dbReference>
<accession>A0A8K0JDH0</accession>
<gene>
    <name evidence="6" type="ORF">FFLO_07184</name>
</gene>
<keyword evidence="1" id="KW-0507">mRNA processing</keyword>
<feature type="coiled-coil region" evidence="3">
    <location>
        <begin position="50"/>
        <end position="137"/>
    </location>
</feature>
<evidence type="ECO:0000313" key="6">
    <source>
        <dbReference type="EMBL" id="KAG7527188.1"/>
    </source>
</evidence>
<keyword evidence="2" id="KW-0863">Zinc-finger</keyword>
<evidence type="ECO:0000256" key="4">
    <source>
        <dbReference type="SAM" id="MobiDB-lite"/>
    </source>
</evidence>
<dbReference type="Proteomes" id="UP000812966">
    <property type="component" value="Unassembled WGS sequence"/>
</dbReference>
<feature type="compositionally biased region" description="Basic and acidic residues" evidence="4">
    <location>
        <begin position="1"/>
        <end position="10"/>
    </location>
</feature>
<evidence type="ECO:0000256" key="1">
    <source>
        <dbReference type="ARBA" id="ARBA00022664"/>
    </source>
</evidence>
<feature type="compositionally biased region" description="Basic and acidic residues" evidence="4">
    <location>
        <begin position="190"/>
        <end position="202"/>
    </location>
</feature>
<dbReference type="PROSITE" id="PS50158">
    <property type="entry name" value="ZF_CCHC"/>
    <property type="match status" value="1"/>
</dbReference>
<keyword evidence="3" id="KW-0175">Coiled coil</keyword>
<dbReference type="Pfam" id="PF00098">
    <property type="entry name" value="zf-CCHC"/>
    <property type="match status" value="1"/>
</dbReference>
<keyword evidence="7" id="KW-1185">Reference proteome</keyword>
<dbReference type="GO" id="GO:0003676">
    <property type="term" value="F:nucleic acid binding"/>
    <property type="evidence" value="ECO:0007669"/>
    <property type="project" value="InterPro"/>
</dbReference>
<feature type="domain" description="CCHC-type" evidence="5">
    <location>
        <begin position="447"/>
        <end position="462"/>
    </location>
</feature>
<evidence type="ECO:0000313" key="7">
    <source>
        <dbReference type="Proteomes" id="UP000812966"/>
    </source>
</evidence>
<name>A0A8K0JDH0_9TREE</name>